<dbReference type="GO" id="GO:0005737">
    <property type="term" value="C:cytoplasm"/>
    <property type="evidence" value="ECO:0007669"/>
    <property type="project" value="TreeGrafter"/>
</dbReference>
<evidence type="ECO:0000256" key="2">
    <source>
        <dbReference type="ARBA" id="ARBA00022553"/>
    </source>
</evidence>
<keyword evidence="3" id="KW-0175">Coiled coil</keyword>
<sequence length="453" mass="50308">MVIEVASVLGIDATDMDVEVPNVPLACVEDDSEKELTPDPDSKVTSSNVNELSNVENGNFSTLSSTKQKNSKENNNCSISSNSSNSSTDNFGFGEGGNLSTSLQSLVETFDQKVNKCLKDMDENTTTMAPVPIRTQEEIMSESQVWWTLTGNYGNILPLDFNKTRIRADQLDALGLSSSSTRQSENSDHGYDLNDEEDIRQQLDFHQLVTQNLSLPNEVPPVSADQVIEEIDEMIQSCDLLASMTTDRTMESVDSMYSSMRSPYTGSSINSHSDVDSKMKQASVITSTTENLESLPTNKLLTLASEMEQLIRIYNETLVENLAHRDELEFEKEVKNTFISLLLSIQNKRRAYHNERKRKGLRIDVSQMPQFAVATIPYDESKKIIDTPTLEALIKIMKAIDDDSSNVPSMLTDYILTFVCPSTTTSMIVDNTLSINQMTSSTISNGTILKGNF</sequence>
<evidence type="ECO:0000313" key="5">
    <source>
        <dbReference type="Proteomes" id="UP000035681"/>
    </source>
</evidence>
<evidence type="ECO:0000313" key="7">
    <source>
        <dbReference type="WBParaSite" id="TCONS_00001019.p1"/>
    </source>
</evidence>
<dbReference type="PANTHER" id="PTHR12394">
    <property type="entry name" value="ZYGIN"/>
    <property type="match status" value="1"/>
</dbReference>
<comment type="similarity">
    <text evidence="1">Belongs to the zygin family.</text>
</comment>
<evidence type="ECO:0000256" key="1">
    <source>
        <dbReference type="ARBA" id="ARBA00006788"/>
    </source>
</evidence>
<dbReference type="Proteomes" id="UP000035681">
    <property type="component" value="Unplaced"/>
</dbReference>
<feature type="compositionally biased region" description="Low complexity" evidence="4">
    <location>
        <begin position="44"/>
        <end position="59"/>
    </location>
</feature>
<accession>A0A0K0E9F1</accession>
<evidence type="ECO:0000256" key="3">
    <source>
        <dbReference type="ARBA" id="ARBA00023054"/>
    </source>
</evidence>
<protein>
    <submittedName>
        <fullName evidence="6">Fasciculation and elongation protein zeta-2</fullName>
    </submittedName>
    <submittedName>
        <fullName evidence="7">Unc-76</fullName>
    </submittedName>
</protein>
<proteinExistence type="inferred from homology"/>
<dbReference type="GO" id="GO:0030424">
    <property type="term" value="C:axon"/>
    <property type="evidence" value="ECO:0007669"/>
    <property type="project" value="TreeGrafter"/>
</dbReference>
<evidence type="ECO:0000256" key="4">
    <source>
        <dbReference type="SAM" id="MobiDB-lite"/>
    </source>
</evidence>
<dbReference type="PANTHER" id="PTHR12394:SF12">
    <property type="entry name" value="LD08195P"/>
    <property type="match status" value="1"/>
</dbReference>
<dbReference type="InterPro" id="IPR011680">
    <property type="entry name" value="FEZ"/>
</dbReference>
<dbReference type="Pfam" id="PF07763">
    <property type="entry name" value="FEZ"/>
    <property type="match status" value="1"/>
</dbReference>
<feature type="region of interest" description="Disordered" evidence="4">
    <location>
        <begin position="30"/>
        <end position="86"/>
    </location>
</feature>
<keyword evidence="2" id="KW-0597">Phosphoprotein</keyword>
<dbReference type="STRING" id="6248.A0A0K0E9F1"/>
<dbReference type="AlphaFoldDB" id="A0A0K0E9F1"/>
<reference evidence="6" key="1">
    <citation type="submission" date="2015-08" db="UniProtKB">
        <authorList>
            <consortium name="WormBaseParasite"/>
        </authorList>
    </citation>
    <scope>IDENTIFICATION</scope>
</reference>
<name>A0A0K0E9F1_STRER</name>
<keyword evidence="5" id="KW-1185">Reference proteome</keyword>
<dbReference type="WBParaSite" id="TCONS_00001019.p1">
    <property type="protein sequence ID" value="TCONS_00001019.p1"/>
    <property type="gene ID" value="XLOC_000960"/>
</dbReference>
<feature type="compositionally biased region" description="Low complexity" evidence="4">
    <location>
        <begin position="73"/>
        <end position="86"/>
    </location>
</feature>
<evidence type="ECO:0000313" key="6">
    <source>
        <dbReference type="WBParaSite" id="SSTP_0000613400.1"/>
    </source>
</evidence>
<organism evidence="6">
    <name type="scientific">Strongyloides stercoralis</name>
    <name type="common">Threadworm</name>
    <dbReference type="NCBI Taxonomy" id="6248"/>
    <lineage>
        <taxon>Eukaryota</taxon>
        <taxon>Metazoa</taxon>
        <taxon>Ecdysozoa</taxon>
        <taxon>Nematoda</taxon>
        <taxon>Chromadorea</taxon>
        <taxon>Rhabditida</taxon>
        <taxon>Tylenchina</taxon>
        <taxon>Panagrolaimomorpha</taxon>
        <taxon>Strongyloidoidea</taxon>
        <taxon>Strongyloididae</taxon>
        <taxon>Strongyloides</taxon>
    </lineage>
</organism>
<dbReference type="WBParaSite" id="SSTP_0000613400.1">
    <property type="protein sequence ID" value="SSTP_0000613400.1"/>
    <property type="gene ID" value="SSTP_0000613400"/>
</dbReference>